<accession>S3L515</accession>
<organism evidence="7 8">
    <name type="scientific">Treponema maltophilum ATCC 51939</name>
    <dbReference type="NCBI Taxonomy" id="1125699"/>
    <lineage>
        <taxon>Bacteria</taxon>
        <taxon>Pseudomonadati</taxon>
        <taxon>Spirochaetota</taxon>
        <taxon>Spirochaetia</taxon>
        <taxon>Spirochaetales</taxon>
        <taxon>Treponemataceae</taxon>
        <taxon>Treponema</taxon>
    </lineage>
</organism>
<comment type="pathway">
    <text evidence="6">Carbohydrate degradation; L-rhamnose degradation; glycerone phosphate from L-rhamnose: step 1/3.</text>
</comment>
<dbReference type="InterPro" id="IPR050337">
    <property type="entry name" value="L-rhamnose_isomerase"/>
</dbReference>
<feature type="binding site" evidence="6">
    <location>
        <position position="294"/>
    </location>
    <ligand>
        <name>Mn(2+)</name>
        <dbReference type="ChEBI" id="CHEBI:29035"/>
    </ligand>
</feature>
<keyword evidence="4 6" id="KW-0413">Isomerase</keyword>
<dbReference type="EC" id="5.3.1.14" evidence="6"/>
<dbReference type="GO" id="GO:0019324">
    <property type="term" value="P:L-lyxose metabolic process"/>
    <property type="evidence" value="ECO:0007669"/>
    <property type="project" value="TreeGrafter"/>
</dbReference>
<evidence type="ECO:0000256" key="4">
    <source>
        <dbReference type="ARBA" id="ARBA00023235"/>
    </source>
</evidence>
<dbReference type="Gene3D" id="3.20.20.150">
    <property type="entry name" value="Divalent-metal-dependent TIM barrel enzymes"/>
    <property type="match status" value="1"/>
</dbReference>
<dbReference type="AlphaFoldDB" id="S3L515"/>
<keyword evidence="5 6" id="KW-0684">Rhamnose metabolism</keyword>
<dbReference type="PATRIC" id="fig|1125699.3.peg.2261"/>
<evidence type="ECO:0000256" key="6">
    <source>
        <dbReference type="HAMAP-Rule" id="MF_00541"/>
    </source>
</evidence>
<dbReference type="SUPFAM" id="SSF51658">
    <property type="entry name" value="Xylose isomerase-like"/>
    <property type="match status" value="1"/>
</dbReference>
<evidence type="ECO:0000256" key="2">
    <source>
        <dbReference type="ARBA" id="ARBA00022723"/>
    </source>
</evidence>
<dbReference type="NCBIfam" id="NF002203">
    <property type="entry name" value="PRK01076.1"/>
    <property type="match status" value="1"/>
</dbReference>
<evidence type="ECO:0000313" key="7">
    <source>
        <dbReference type="EMBL" id="EPF31884.1"/>
    </source>
</evidence>
<dbReference type="RefSeq" id="WP_016526492.1">
    <property type="nucleotide sequence ID" value="NZ_KE332518.1"/>
</dbReference>
<evidence type="ECO:0000256" key="5">
    <source>
        <dbReference type="ARBA" id="ARBA00023308"/>
    </source>
</evidence>
<comment type="function">
    <text evidence="6">Catalyzes the interconversion of L-rhamnose and L-rhamnulose.</text>
</comment>
<feature type="binding site" evidence="6">
    <location>
        <position position="262"/>
    </location>
    <ligand>
        <name>Mn(2+)</name>
        <dbReference type="ChEBI" id="CHEBI:29035"/>
    </ligand>
</feature>
<evidence type="ECO:0000313" key="8">
    <source>
        <dbReference type="Proteomes" id="UP000014541"/>
    </source>
</evidence>
<dbReference type="Pfam" id="PF06134">
    <property type="entry name" value="RhaA"/>
    <property type="match status" value="1"/>
</dbReference>
<dbReference type="GO" id="GO:0030145">
    <property type="term" value="F:manganese ion binding"/>
    <property type="evidence" value="ECO:0007669"/>
    <property type="project" value="UniProtKB-UniRule"/>
</dbReference>
<dbReference type="InterPro" id="IPR036237">
    <property type="entry name" value="Xyl_isomerase-like_sf"/>
</dbReference>
<protein>
    <recommendedName>
        <fullName evidence="6">L-rhamnose isomerase</fullName>
        <ecNumber evidence="6">5.3.1.14</ecNumber>
    </recommendedName>
</protein>
<comment type="similarity">
    <text evidence="6">Belongs to the rhamnose isomerase family.</text>
</comment>
<feature type="binding site" evidence="6">
    <location>
        <position position="296"/>
    </location>
    <ligand>
        <name>Mn(2+)</name>
        <dbReference type="ChEBI" id="CHEBI:29035"/>
    </ligand>
</feature>
<comment type="catalytic activity">
    <reaction evidence="6">
        <text>L-rhamnopyranose = L-rhamnulose</text>
        <dbReference type="Rhea" id="RHEA:23160"/>
        <dbReference type="ChEBI" id="CHEBI:17897"/>
        <dbReference type="ChEBI" id="CHEBI:62346"/>
        <dbReference type="EC" id="5.3.1.14"/>
    </reaction>
</comment>
<keyword evidence="2 6" id="KW-0479">Metal-binding</keyword>
<keyword evidence="3 6" id="KW-0464">Manganese</keyword>
<dbReference type="GO" id="GO:0008740">
    <property type="term" value="F:L-rhamnose isomerase activity"/>
    <property type="evidence" value="ECO:0007669"/>
    <property type="project" value="UniProtKB-UniRule"/>
</dbReference>
<keyword evidence="1 6" id="KW-0963">Cytoplasm</keyword>
<dbReference type="GO" id="GO:0005737">
    <property type="term" value="C:cytoplasm"/>
    <property type="evidence" value="ECO:0007669"/>
    <property type="project" value="UniProtKB-SubCell"/>
</dbReference>
<reference evidence="7 8" key="1">
    <citation type="submission" date="2013-04" db="EMBL/GenBank/DDBJ databases">
        <title>The Genome Sequence of Treponema maltophilum ATCC 51939.</title>
        <authorList>
            <consortium name="The Broad Institute Genomics Platform"/>
            <person name="Earl A."/>
            <person name="Ward D."/>
            <person name="Feldgarden M."/>
            <person name="Gevers D."/>
            <person name="Leonetti C."/>
            <person name="Blanton J.M."/>
            <person name="Dewhirst F.E."/>
            <person name="Izard J."/>
            <person name="Walker B."/>
            <person name="Young S."/>
            <person name="Zeng Q."/>
            <person name="Gargeya S."/>
            <person name="Fitzgerald M."/>
            <person name="Haas B."/>
            <person name="Abouelleil A."/>
            <person name="Allen A.W."/>
            <person name="Alvarado L."/>
            <person name="Arachchi H.M."/>
            <person name="Berlin A.M."/>
            <person name="Chapman S.B."/>
            <person name="Gainer-Dewar J."/>
            <person name="Goldberg J."/>
            <person name="Griggs A."/>
            <person name="Gujja S."/>
            <person name="Hansen M."/>
            <person name="Howarth C."/>
            <person name="Imamovic A."/>
            <person name="Ireland A."/>
            <person name="Larimer J."/>
            <person name="McCowan C."/>
            <person name="Murphy C."/>
            <person name="Pearson M."/>
            <person name="Poon T.W."/>
            <person name="Priest M."/>
            <person name="Roberts A."/>
            <person name="Saif S."/>
            <person name="Shea T."/>
            <person name="Sisk P."/>
            <person name="Sykes S."/>
            <person name="Wortman J."/>
            <person name="Nusbaum C."/>
            <person name="Birren B."/>
        </authorList>
    </citation>
    <scope>NUCLEOTIDE SEQUENCE [LARGE SCALE GENOMIC DNA]</scope>
    <source>
        <strain evidence="7 8">ATCC 51939</strain>
    </source>
</reference>
<dbReference type="GO" id="GO:0019301">
    <property type="term" value="P:rhamnose catabolic process"/>
    <property type="evidence" value="ECO:0007669"/>
    <property type="project" value="UniProtKB-UniRule"/>
</dbReference>
<dbReference type="eggNOG" id="COG4806">
    <property type="taxonomic scope" value="Bacteria"/>
</dbReference>
<keyword evidence="8" id="KW-1185">Reference proteome</keyword>
<dbReference type="PANTHER" id="PTHR30268:SF0">
    <property type="entry name" value="L-RHAMNOSE ISOMERASE"/>
    <property type="match status" value="1"/>
</dbReference>
<dbReference type="InterPro" id="IPR009308">
    <property type="entry name" value="Rhamnose_isomerase"/>
</dbReference>
<dbReference type="UniPathway" id="UPA00541">
    <property type="reaction ID" value="UER00601"/>
</dbReference>
<comment type="caution">
    <text evidence="7">The sequence shown here is derived from an EMBL/GenBank/DDBJ whole genome shotgun (WGS) entry which is preliminary data.</text>
</comment>
<gene>
    <name evidence="6" type="primary">rhaA</name>
    <name evidence="7" type="ORF">HMPREF9194_02239</name>
</gene>
<dbReference type="HAMAP" id="MF_00541">
    <property type="entry name" value="RhaA"/>
    <property type="match status" value="1"/>
</dbReference>
<name>S3L515_TREMA</name>
<comment type="cofactor">
    <cofactor evidence="6">
        <name>Mn(2+)</name>
        <dbReference type="ChEBI" id="CHEBI:29035"/>
    </cofactor>
    <text evidence="6">Binds 1 Mn(2+) ion per subunit.</text>
</comment>
<comment type="subcellular location">
    <subcellularLocation>
        <location evidence="6">Cytoplasm</location>
    </subcellularLocation>
</comment>
<evidence type="ECO:0000256" key="3">
    <source>
        <dbReference type="ARBA" id="ARBA00023211"/>
    </source>
</evidence>
<dbReference type="Proteomes" id="UP000014541">
    <property type="component" value="Unassembled WGS sequence"/>
</dbReference>
<dbReference type="EMBL" id="ATFF01000006">
    <property type="protein sequence ID" value="EPF31884.1"/>
    <property type="molecule type" value="Genomic_DNA"/>
</dbReference>
<evidence type="ECO:0000256" key="1">
    <source>
        <dbReference type="ARBA" id="ARBA00022490"/>
    </source>
</evidence>
<sequence>MNQNQLYEYAKETYAQYGVDTEKVLHILKETPVSLHCWQGDDVGGFEKAGSELSGGGIQVTGNYPGKARTIDELRRDIETVMSLVPGTYRINLHANYADFGGKKPVDRDALEPTFFESWLDWALSKGLKIDFNSTFFSHPKAEGLTLCSKDKGIRDFWIEHAKRCREIGAFFGKKQGDPCIHNLWIADGMKDLPADRKIYREILCASLDEIYAEKISETYLKDSVESKVFGIGTEAYVAGSHEFYMGYAITRGKLLTLDMGHFHPMENVADKLSAIMLFIKEIFLHLSRPMRWDSDHVVIFNDELRLMCEEIVNSGRMKDIHIGLDFFDGSINRIGAWTLGCRSAQKGLLAALLQPRRQLTQSEDSGNYFERLALFEAAKTLPFSILWNEYCRRCGIPSDREMSTLVEAYDKEVTSKRV</sequence>
<proteinExistence type="inferred from homology"/>
<dbReference type="PANTHER" id="PTHR30268">
    <property type="entry name" value="L-RHAMNOSE ISOMERASE"/>
    <property type="match status" value="1"/>
</dbReference>
<dbReference type="STRING" id="1125699.HMPREF9194_02239"/>
<dbReference type="HOGENOM" id="CLU_052790_0_0_12"/>